<name>A0A2H1WY57_SPOFR</name>
<dbReference type="AlphaFoldDB" id="A0A2H1WY57"/>
<organism evidence="1">
    <name type="scientific">Spodoptera frugiperda</name>
    <name type="common">Fall armyworm</name>
    <dbReference type="NCBI Taxonomy" id="7108"/>
    <lineage>
        <taxon>Eukaryota</taxon>
        <taxon>Metazoa</taxon>
        <taxon>Ecdysozoa</taxon>
        <taxon>Arthropoda</taxon>
        <taxon>Hexapoda</taxon>
        <taxon>Insecta</taxon>
        <taxon>Pterygota</taxon>
        <taxon>Neoptera</taxon>
        <taxon>Endopterygota</taxon>
        <taxon>Lepidoptera</taxon>
        <taxon>Glossata</taxon>
        <taxon>Ditrysia</taxon>
        <taxon>Noctuoidea</taxon>
        <taxon>Noctuidae</taxon>
        <taxon>Amphipyrinae</taxon>
        <taxon>Spodoptera</taxon>
    </lineage>
</organism>
<gene>
    <name evidence="1" type="ORF">SFRICE_024405</name>
</gene>
<accession>A0A2H1WY57</accession>
<sequence>MFSRSPLISKGLVRVCFTFNEIEMKHRTIVLIDDDEDRNQSVPCNRRSLLPYSGHNSRLRDTTEKYSKNCKKTITLIISMMQMVNMGRLDRSDTTASQTTDVKQRLRCVSLWPNYHHHHHQPRDYKAVNELTDRLVVSNCCRPWTPKRPEVTQKFRVVGKLGIGKGGNWASVYLRHITQALFLVGFLSHHTYVTNVKFCLIINHSGTTEQILLRFGIQTDSCCYKLTWRPNYPTSQYLIPQQPFKFLIPKRPATDF</sequence>
<protein>
    <submittedName>
        <fullName evidence="1">SFRICE_024405</fullName>
    </submittedName>
</protein>
<evidence type="ECO:0000313" key="1">
    <source>
        <dbReference type="EMBL" id="SOQ57896.1"/>
    </source>
</evidence>
<proteinExistence type="predicted"/>
<dbReference type="EMBL" id="ODYU01011893">
    <property type="protein sequence ID" value="SOQ57896.1"/>
    <property type="molecule type" value="Genomic_DNA"/>
</dbReference>
<reference evidence="1" key="1">
    <citation type="submission" date="2016-07" db="EMBL/GenBank/DDBJ databases">
        <authorList>
            <person name="Bretaudeau A."/>
        </authorList>
    </citation>
    <scope>NUCLEOTIDE SEQUENCE</scope>
    <source>
        <strain evidence="1">Rice</strain>
        <tissue evidence="1">Whole body</tissue>
    </source>
</reference>